<dbReference type="Proteomes" id="UP001595836">
    <property type="component" value="Unassembled WGS sequence"/>
</dbReference>
<proteinExistence type="predicted"/>
<organism evidence="2 3">
    <name type="scientific">Dietzia aurantiaca</name>
    <dbReference type="NCBI Taxonomy" id="983873"/>
    <lineage>
        <taxon>Bacteria</taxon>
        <taxon>Bacillati</taxon>
        <taxon>Actinomycetota</taxon>
        <taxon>Actinomycetes</taxon>
        <taxon>Mycobacteriales</taxon>
        <taxon>Dietziaceae</taxon>
        <taxon>Dietzia</taxon>
    </lineage>
</organism>
<reference evidence="3" key="1">
    <citation type="journal article" date="2019" name="Int. J. Syst. Evol. Microbiol.">
        <title>The Global Catalogue of Microorganisms (GCM) 10K type strain sequencing project: providing services to taxonomists for standard genome sequencing and annotation.</title>
        <authorList>
            <consortium name="The Broad Institute Genomics Platform"/>
            <consortium name="The Broad Institute Genome Sequencing Center for Infectious Disease"/>
            <person name="Wu L."/>
            <person name="Ma J."/>
        </authorList>
    </citation>
    <scope>NUCLEOTIDE SEQUENCE [LARGE SCALE GENOMIC DNA]</scope>
    <source>
        <strain evidence="3">JCM 11882</strain>
    </source>
</reference>
<accession>A0ABV9PQT2</accession>
<keyword evidence="3" id="KW-1185">Reference proteome</keyword>
<evidence type="ECO:0000313" key="2">
    <source>
        <dbReference type="EMBL" id="MFC4755492.1"/>
    </source>
</evidence>
<sequence length="271" mass="29469">MDLYHRVTGTGPTVVLIHGVCHRGHAWDPVVPLLEDRYRLVMVDLPSHGLSPDLPTEGDPLEYMVDQLTTLLEDIVPPGERAHFAGNSLGGFLALEMAARGHAHSATALSPAGFFRSDADWRYTITVFHSLQRVAAKLGRHIPAVSQRAAGRAVMMGAFCARPWRYPAEAAAIDGEAIITNTVLDRADRRAFVFTAPVDEDVPLTIRWGRLDLVLPAAQRRLAARLFPRARIETSADGHVPMSDDPEGVAASIAATVERGLARDRELAPAP</sequence>
<evidence type="ECO:0000313" key="3">
    <source>
        <dbReference type="Proteomes" id="UP001595836"/>
    </source>
</evidence>
<dbReference type="InterPro" id="IPR000073">
    <property type="entry name" value="AB_hydrolase_1"/>
</dbReference>
<dbReference type="GO" id="GO:0016787">
    <property type="term" value="F:hydrolase activity"/>
    <property type="evidence" value="ECO:0007669"/>
    <property type="project" value="UniProtKB-KW"/>
</dbReference>
<dbReference type="Gene3D" id="3.40.50.1820">
    <property type="entry name" value="alpha/beta hydrolase"/>
    <property type="match status" value="1"/>
</dbReference>
<dbReference type="SUPFAM" id="SSF53474">
    <property type="entry name" value="alpha/beta-Hydrolases"/>
    <property type="match status" value="1"/>
</dbReference>
<dbReference type="RefSeq" id="WP_344994263.1">
    <property type="nucleotide sequence ID" value="NZ_BAABCD010000041.1"/>
</dbReference>
<evidence type="ECO:0000259" key="1">
    <source>
        <dbReference type="Pfam" id="PF12697"/>
    </source>
</evidence>
<protein>
    <submittedName>
        <fullName evidence="2">Alpha/beta fold hydrolase</fullName>
    </submittedName>
</protein>
<feature type="domain" description="AB hydrolase-1" evidence="1">
    <location>
        <begin position="14"/>
        <end position="251"/>
    </location>
</feature>
<dbReference type="EMBL" id="JBHSHP010000045">
    <property type="protein sequence ID" value="MFC4755492.1"/>
    <property type="molecule type" value="Genomic_DNA"/>
</dbReference>
<dbReference type="PRINTS" id="PR00111">
    <property type="entry name" value="ABHYDROLASE"/>
</dbReference>
<comment type="caution">
    <text evidence="2">The sequence shown here is derived from an EMBL/GenBank/DDBJ whole genome shotgun (WGS) entry which is preliminary data.</text>
</comment>
<keyword evidence="2" id="KW-0378">Hydrolase</keyword>
<name>A0ABV9PQT2_9ACTN</name>
<dbReference type="PANTHER" id="PTHR43798">
    <property type="entry name" value="MONOACYLGLYCEROL LIPASE"/>
    <property type="match status" value="1"/>
</dbReference>
<dbReference type="InterPro" id="IPR029058">
    <property type="entry name" value="AB_hydrolase_fold"/>
</dbReference>
<gene>
    <name evidence="2" type="ORF">ACFO7U_11980</name>
</gene>
<dbReference type="InterPro" id="IPR050266">
    <property type="entry name" value="AB_hydrolase_sf"/>
</dbReference>
<dbReference type="Pfam" id="PF12697">
    <property type="entry name" value="Abhydrolase_6"/>
    <property type="match status" value="1"/>
</dbReference>